<organism evidence="3 4">
    <name type="scientific">Filimonas effusa</name>
    <dbReference type="NCBI Taxonomy" id="2508721"/>
    <lineage>
        <taxon>Bacteria</taxon>
        <taxon>Pseudomonadati</taxon>
        <taxon>Bacteroidota</taxon>
        <taxon>Chitinophagia</taxon>
        <taxon>Chitinophagales</taxon>
        <taxon>Chitinophagaceae</taxon>
        <taxon>Filimonas</taxon>
    </lineage>
</organism>
<evidence type="ECO:0000313" key="3">
    <source>
        <dbReference type="EMBL" id="RXK86930.1"/>
    </source>
</evidence>
<dbReference type="Gene3D" id="3.10.180.10">
    <property type="entry name" value="2,3-Dihydroxybiphenyl 1,2-Dioxygenase, domain 1"/>
    <property type="match status" value="1"/>
</dbReference>
<accession>A0A4Q1DC58</accession>
<dbReference type="CDD" id="cd08352">
    <property type="entry name" value="VOC_Bs_YwkD_like"/>
    <property type="match status" value="1"/>
</dbReference>
<comment type="caution">
    <text evidence="3">The sequence shown here is derived from an EMBL/GenBank/DDBJ whole genome shotgun (WGS) entry which is preliminary data.</text>
</comment>
<dbReference type="AlphaFoldDB" id="A0A4Q1DC58"/>
<dbReference type="RefSeq" id="WP_129002679.1">
    <property type="nucleotide sequence ID" value="NZ_SDHZ01000001.1"/>
</dbReference>
<dbReference type="PANTHER" id="PTHR36113:SF6">
    <property type="entry name" value="FOSFOMYCIN RESISTANCE PROTEIN FOSX"/>
    <property type="match status" value="1"/>
</dbReference>
<dbReference type="InterPro" id="IPR029068">
    <property type="entry name" value="Glyas_Bleomycin-R_OHBP_Dase"/>
</dbReference>
<evidence type="ECO:0000256" key="1">
    <source>
        <dbReference type="ARBA" id="ARBA00022723"/>
    </source>
</evidence>
<evidence type="ECO:0000259" key="2">
    <source>
        <dbReference type="PROSITE" id="PS51819"/>
    </source>
</evidence>
<gene>
    <name evidence="3" type="ORF">ESB13_09125</name>
</gene>
<dbReference type="EMBL" id="SDHZ01000001">
    <property type="protein sequence ID" value="RXK86930.1"/>
    <property type="molecule type" value="Genomic_DNA"/>
</dbReference>
<dbReference type="Pfam" id="PF00903">
    <property type="entry name" value="Glyoxalase"/>
    <property type="match status" value="1"/>
</dbReference>
<protein>
    <submittedName>
        <fullName evidence="3">VOC family protein</fullName>
    </submittedName>
</protein>
<dbReference type="PANTHER" id="PTHR36113">
    <property type="entry name" value="LYASE, PUTATIVE-RELATED-RELATED"/>
    <property type="match status" value="1"/>
</dbReference>
<dbReference type="PROSITE" id="PS51819">
    <property type="entry name" value="VOC"/>
    <property type="match status" value="1"/>
</dbReference>
<keyword evidence="1" id="KW-0479">Metal-binding</keyword>
<evidence type="ECO:0000313" key="4">
    <source>
        <dbReference type="Proteomes" id="UP000290545"/>
    </source>
</evidence>
<dbReference type="SUPFAM" id="SSF54593">
    <property type="entry name" value="Glyoxalase/Bleomycin resistance protein/Dihydroxybiphenyl dioxygenase"/>
    <property type="match status" value="1"/>
</dbReference>
<dbReference type="InterPro" id="IPR037523">
    <property type="entry name" value="VOC_core"/>
</dbReference>
<dbReference type="Proteomes" id="UP000290545">
    <property type="component" value="Unassembled WGS sequence"/>
</dbReference>
<dbReference type="InterPro" id="IPR051332">
    <property type="entry name" value="Fosfomycin_Res_Enzymes"/>
</dbReference>
<reference evidence="3 4" key="1">
    <citation type="submission" date="2019-01" db="EMBL/GenBank/DDBJ databases">
        <title>Filimonas sp. strain TTM-71.</title>
        <authorList>
            <person name="Chen W.-M."/>
        </authorList>
    </citation>
    <scope>NUCLEOTIDE SEQUENCE [LARGE SCALE GENOMIC DNA]</scope>
    <source>
        <strain evidence="3 4">TTM-71</strain>
    </source>
</reference>
<feature type="domain" description="VOC" evidence="2">
    <location>
        <begin position="5"/>
        <end position="128"/>
    </location>
</feature>
<keyword evidence="4" id="KW-1185">Reference proteome</keyword>
<dbReference type="NCBIfam" id="NF008551">
    <property type="entry name" value="PRK11478.1"/>
    <property type="match status" value="1"/>
</dbReference>
<proteinExistence type="predicted"/>
<dbReference type="InterPro" id="IPR004360">
    <property type="entry name" value="Glyas_Fos-R_dOase_dom"/>
</dbReference>
<dbReference type="OrthoDB" id="9795618at2"/>
<sequence>MKLKGIHHIAIIAADYQASKQFYTELLGFEIVQEVYREARDSYKLDLALDGLYQIELFSFPDFRPRASWPEAAGLRHLAFAVDDVEAWISYLRSKQVKVQDVRIDEYSGKKFTFFEDPSGQPLELYER</sequence>
<dbReference type="InterPro" id="IPR037478">
    <property type="entry name" value="YwkD-like_dom"/>
</dbReference>
<name>A0A4Q1DC58_9BACT</name>
<dbReference type="GO" id="GO:0046872">
    <property type="term" value="F:metal ion binding"/>
    <property type="evidence" value="ECO:0007669"/>
    <property type="project" value="UniProtKB-KW"/>
</dbReference>